<organism evidence="2 4">
    <name type="scientific">Adineta steineri</name>
    <dbReference type="NCBI Taxonomy" id="433720"/>
    <lineage>
        <taxon>Eukaryota</taxon>
        <taxon>Metazoa</taxon>
        <taxon>Spiralia</taxon>
        <taxon>Gnathifera</taxon>
        <taxon>Rotifera</taxon>
        <taxon>Eurotatoria</taxon>
        <taxon>Bdelloidea</taxon>
        <taxon>Adinetida</taxon>
        <taxon>Adinetidae</taxon>
        <taxon>Adineta</taxon>
    </lineage>
</organism>
<keyword evidence="1" id="KW-0812">Transmembrane</keyword>
<dbReference type="Proteomes" id="UP000663891">
    <property type="component" value="Unassembled WGS sequence"/>
</dbReference>
<reference evidence="2" key="1">
    <citation type="submission" date="2021-02" db="EMBL/GenBank/DDBJ databases">
        <authorList>
            <person name="Nowell W R."/>
        </authorList>
    </citation>
    <scope>NUCLEOTIDE SEQUENCE</scope>
</reference>
<sequence length="138" mass="15784">MYRSLHGHLEEKEIELVNHQNILQQDLVSATKMLKERSTRLATIVNSKDFNDVGIAELLMTAANAKLSILKAQLLENSENLNRLRKKQEKGMMKVNIICTNCIVFVKVIGNIMTMRMNYEKSGESQDFWPKAGKTGRF</sequence>
<name>A0A813XHN5_9BILA</name>
<comment type="caution">
    <text evidence="2">The sequence shown here is derived from an EMBL/GenBank/DDBJ whole genome shotgun (WGS) entry which is preliminary data.</text>
</comment>
<evidence type="ECO:0000313" key="2">
    <source>
        <dbReference type="EMBL" id="CAF0867027.1"/>
    </source>
</evidence>
<evidence type="ECO:0000256" key="1">
    <source>
        <dbReference type="SAM" id="Phobius"/>
    </source>
</evidence>
<keyword evidence="1" id="KW-1133">Transmembrane helix</keyword>
<keyword evidence="1" id="KW-0472">Membrane</keyword>
<accession>A0A813XHN5</accession>
<dbReference type="EMBL" id="CAJNON010000048">
    <property type="protein sequence ID" value="CAF0867027.1"/>
    <property type="molecule type" value="Genomic_DNA"/>
</dbReference>
<protein>
    <submittedName>
        <fullName evidence="2">Uncharacterized protein</fullName>
    </submittedName>
</protein>
<dbReference type="AlphaFoldDB" id="A0A813XHN5"/>
<gene>
    <name evidence="3" type="ORF">OKA104_LOCUS18629</name>
    <name evidence="2" type="ORF">VCS650_LOCUS7510</name>
</gene>
<proteinExistence type="predicted"/>
<dbReference type="Proteomes" id="UP000663881">
    <property type="component" value="Unassembled WGS sequence"/>
</dbReference>
<evidence type="ECO:0000313" key="4">
    <source>
        <dbReference type="Proteomes" id="UP000663891"/>
    </source>
</evidence>
<evidence type="ECO:0000313" key="3">
    <source>
        <dbReference type="EMBL" id="CAF3803480.1"/>
    </source>
</evidence>
<dbReference type="EMBL" id="CAJOAY010001165">
    <property type="protein sequence ID" value="CAF3803480.1"/>
    <property type="molecule type" value="Genomic_DNA"/>
</dbReference>
<feature type="transmembrane region" description="Helical" evidence="1">
    <location>
        <begin position="95"/>
        <end position="113"/>
    </location>
</feature>